<reference evidence="2 3" key="1">
    <citation type="submission" date="2014-02" db="EMBL/GenBank/DDBJ databases">
        <title>Single nucleus genome sequencing reveals high similarity among nuclei of an endomycorrhizal fungus.</title>
        <authorList>
            <person name="Lin K."/>
            <person name="Geurts R."/>
            <person name="Zhang Z."/>
            <person name="Limpens E."/>
            <person name="Saunders D.G."/>
            <person name="Mu D."/>
            <person name="Pang E."/>
            <person name="Cao H."/>
            <person name="Cha H."/>
            <person name="Lin T."/>
            <person name="Zhou Q."/>
            <person name="Shang Y."/>
            <person name="Li Y."/>
            <person name="Ivanov S."/>
            <person name="Sharma T."/>
            <person name="Velzen R.V."/>
            <person name="Ruijter N.D."/>
            <person name="Aanen D.K."/>
            <person name="Win J."/>
            <person name="Kamoun S."/>
            <person name="Bisseling T."/>
            <person name="Huang S."/>
        </authorList>
    </citation>
    <scope>NUCLEOTIDE SEQUENCE [LARGE SCALE GENOMIC DNA]</scope>
    <source>
        <strain evidence="3">DAOM197198w</strain>
    </source>
</reference>
<evidence type="ECO:0000259" key="1">
    <source>
        <dbReference type="PROSITE" id="PS50011"/>
    </source>
</evidence>
<evidence type="ECO:0000313" key="3">
    <source>
        <dbReference type="Proteomes" id="UP000022910"/>
    </source>
</evidence>
<dbReference type="GO" id="GO:0007165">
    <property type="term" value="P:signal transduction"/>
    <property type="evidence" value="ECO:0007669"/>
    <property type="project" value="TreeGrafter"/>
</dbReference>
<dbReference type="HOGENOM" id="CLU_000288_7_8_1"/>
<sequence>MLTYHFNVCNKCGEEYTDTDEKKNVDNAVTIYSALWNNGSLHYDSNQEELIRKPNTNVVLKCLNNSQNIINIIDEFLIEANTCHDEIYGLSQNPDTKDYIIVLQDIYCEKCGEQYSDRYSSKYNKWCMPCHRNYFMNESKNWTSGNEIIDDIILEIQLKIEEPSDIVVEWIPFNQFINIKEIEKVFDNTTIYSAFWNNGPLHYNTDIKEWIRNPNIKVALKCFNNSQDIIDELLSKAEKYNKLLYNRYDRLDRLHELYGISQNPDTEEYIIVQDKYCEKCGEKYTNECIRWCSPCHVNYFENVWTSGNETIDDIILEMQLKINKQDKIVEWIPYNQFINIEEIGKFEDNNATIYSALWSNGPLRYNKFKKKWMKDPNLKVTLKCFNYSQNIIDKLLNKVWKLFINLTKNYNACYGISQNPNTKEYIIVLENGMYNELRRQEYHTNYFLKNFTKWTSGNKKIDTFIQKMQLTDNRQNSNICEWIPYNQFVNIKEIEKNDLLIIHSAIWNDNPLYYNSIKEEVIRKPKKVTLITLNYLNKSQNMIDDFLNKVKDILMVNNYKVYDSFYKKYYSLICGISQNPDTGNYIIVSQDEYCEKCSKQYIDIRDKWCLCQNNLTNWSGNKKIDELIQEVQLKINKSDIIVVEWIPYNQFINIKETAKDNSNAAIIYSAIWKNGPLHTSKEWIRSSYANVVLKSLDINEFSSKVDNYNDIYGISQNPDTKEYIMVLSTNAYCEKCGEFYYEFSSKWCKPCQINYFNNEFKNWTSENEIIDNLILEMQLKINSTYDKIVEWIPYNQFININEIGKVGDNTAVYSAIWKNGPLYYRKKWIRKSNEKVVLNYLTLDIKEFFNKVDNYEYIYGISQHPDTKNYFIVLNDKKCIPWLILQNNFTNLSGNKIIDDFIQKMQLKINHWAHIIVEWIPHNQFTDIKEIEKVDDNATIIYSAIWKNGPLYYRYDKKEWIRNSYKKVILNCLALDIEEFFNKANEYNSIYGISQNPNTNDYILVLQNRNCKRCGKPYSDLKNEWCKLCEINHIQNKFANWSGNEKIDNFIQEKQIKINGFNDIVVEWIPYNQFINIKEIGKVDDNVAIIYSAIWKNGPSYYRTKSWIRNSYKKVVLKCLTLDINEFFIEVNNYIDICGISQDPNTNDYILVFQNDQYCNRCCKPYSNLKNKCCKSCQINYIQNNLTNWSGNQKIDDFIQEMHLKIDSYGNIIFEWIPYNQFECIEVVGRGGFATVCSAIWKDGPLKCNYGKKICKRDNYKEIALKCIDNSHNITDEFLNEIKAYSIMRVESNNVLKVYGISQDPNTKNHIIVLQYAKCGNFNNWMHYFYKNSNCWVKYYLLKYTIEGLKEIHEKQMIHRDFHIGNILINNSSSVDNIPIDICISDMGFCGEVSNKDEKKIYGVIPYVAPEVLRGKPYTQAADIYSFSMVMYFIITGRQPFEDCAHDEKLVLQICSGIRPEIPEIPELKSNRYIDLMKKCWDSNPDNRPNAELISKMLTSIKLDEILKAEKYLFKDYKENNQLTTTHPQAVYTSRLLNPYTESLAIDFTELDDEK</sequence>
<dbReference type="InterPro" id="IPR009030">
    <property type="entry name" value="Growth_fac_rcpt_cys_sf"/>
</dbReference>
<protein>
    <submittedName>
        <fullName evidence="2">Rad53p</fullName>
    </submittedName>
</protein>
<dbReference type="GO" id="GO:0004672">
    <property type="term" value="F:protein kinase activity"/>
    <property type="evidence" value="ECO:0007669"/>
    <property type="project" value="InterPro"/>
</dbReference>
<feature type="domain" description="Protein kinase" evidence="1">
    <location>
        <begin position="1222"/>
        <end position="1507"/>
    </location>
</feature>
<dbReference type="Pfam" id="PF07714">
    <property type="entry name" value="PK_Tyr_Ser-Thr"/>
    <property type="match status" value="1"/>
</dbReference>
<dbReference type="InterPro" id="IPR000719">
    <property type="entry name" value="Prot_kinase_dom"/>
</dbReference>
<dbReference type="Gene3D" id="1.10.510.10">
    <property type="entry name" value="Transferase(Phosphotransferase) domain 1"/>
    <property type="match status" value="1"/>
</dbReference>
<dbReference type="Proteomes" id="UP000022910">
    <property type="component" value="Unassembled WGS sequence"/>
</dbReference>
<proteinExistence type="predicted"/>
<dbReference type="PROSITE" id="PS50011">
    <property type="entry name" value="PROTEIN_KINASE_DOM"/>
    <property type="match status" value="1"/>
</dbReference>
<comment type="caution">
    <text evidence="2">The sequence shown here is derived from an EMBL/GenBank/DDBJ whole genome shotgun (WGS) entry which is preliminary data.</text>
</comment>
<keyword evidence="3" id="KW-1185">Reference proteome</keyword>
<dbReference type="PANTHER" id="PTHR23257">
    <property type="entry name" value="SERINE-THREONINE PROTEIN KINASE"/>
    <property type="match status" value="1"/>
</dbReference>
<dbReference type="EMBL" id="JEMT01024768">
    <property type="protein sequence ID" value="EXX62310.1"/>
    <property type="molecule type" value="Genomic_DNA"/>
</dbReference>
<dbReference type="SUPFAM" id="SSF56112">
    <property type="entry name" value="Protein kinase-like (PK-like)"/>
    <property type="match status" value="1"/>
</dbReference>
<gene>
    <name evidence="2" type="ORF">RirG_162980</name>
</gene>
<organism evidence="2 3">
    <name type="scientific">Rhizophagus irregularis (strain DAOM 197198w)</name>
    <name type="common">Glomus intraradices</name>
    <dbReference type="NCBI Taxonomy" id="1432141"/>
    <lineage>
        <taxon>Eukaryota</taxon>
        <taxon>Fungi</taxon>
        <taxon>Fungi incertae sedis</taxon>
        <taxon>Mucoromycota</taxon>
        <taxon>Glomeromycotina</taxon>
        <taxon>Glomeromycetes</taxon>
        <taxon>Glomerales</taxon>
        <taxon>Glomeraceae</taxon>
        <taxon>Rhizophagus</taxon>
    </lineage>
</organism>
<dbReference type="InterPro" id="IPR050167">
    <property type="entry name" value="Ser_Thr_protein_kinase"/>
</dbReference>
<dbReference type="GO" id="GO:0005524">
    <property type="term" value="F:ATP binding"/>
    <property type="evidence" value="ECO:0007669"/>
    <property type="project" value="InterPro"/>
</dbReference>
<accession>A0A015J6C2</accession>
<dbReference type="GO" id="GO:0005737">
    <property type="term" value="C:cytoplasm"/>
    <property type="evidence" value="ECO:0007669"/>
    <property type="project" value="TreeGrafter"/>
</dbReference>
<dbReference type="InterPro" id="IPR001245">
    <property type="entry name" value="Ser-Thr/Tyr_kinase_cat_dom"/>
</dbReference>
<name>A0A015J6C2_RHIIW</name>
<dbReference type="PANTHER" id="PTHR23257:SF963">
    <property type="entry name" value="AT08303P"/>
    <property type="match status" value="1"/>
</dbReference>
<evidence type="ECO:0000313" key="2">
    <source>
        <dbReference type="EMBL" id="EXX62310.1"/>
    </source>
</evidence>
<dbReference type="InterPro" id="IPR011009">
    <property type="entry name" value="Kinase-like_dom_sf"/>
</dbReference>
<dbReference type="SUPFAM" id="SSF57184">
    <property type="entry name" value="Growth factor receptor domain"/>
    <property type="match status" value="1"/>
</dbReference>
<dbReference type="OrthoDB" id="2355416at2759"/>